<dbReference type="EMBL" id="UYJE01003710">
    <property type="protein sequence ID" value="VDI21695.1"/>
    <property type="molecule type" value="Genomic_DNA"/>
</dbReference>
<reference evidence="2" key="1">
    <citation type="submission" date="2018-11" db="EMBL/GenBank/DDBJ databases">
        <authorList>
            <person name="Alioto T."/>
            <person name="Alioto T."/>
        </authorList>
    </citation>
    <scope>NUCLEOTIDE SEQUENCE</scope>
</reference>
<keyword evidence="1" id="KW-0472">Membrane</keyword>
<feature type="transmembrane region" description="Helical" evidence="1">
    <location>
        <begin position="147"/>
        <end position="168"/>
    </location>
</feature>
<sequence>MKFYTMESKVVTAKERLGATLKRYGAIQILLGLGCLIMAFVSIGIDKKFCDNLGKKEIVITNTTIPTFTFDKKTIMLGLDGGSVVSAIWVVVTGIVPAYMARDSDYNLIRTKVVFMVFSIMATSLFVPIIIGAATANYILRDSHRELLVITGLICLLEFLVSFAASLYCCASPWAPCKLAKKDREVRSEQFVDNEKQMTKLELPEYTP</sequence>
<protein>
    <submittedName>
        <fullName evidence="2">Uncharacterized protein</fullName>
    </submittedName>
</protein>
<keyword evidence="1" id="KW-0812">Transmembrane</keyword>
<feature type="transmembrane region" description="Helical" evidence="1">
    <location>
        <begin position="113"/>
        <end position="140"/>
    </location>
</feature>
<accession>A0A8B6DP45</accession>
<dbReference type="OrthoDB" id="6124328at2759"/>
<evidence type="ECO:0000256" key="1">
    <source>
        <dbReference type="SAM" id="Phobius"/>
    </source>
</evidence>
<comment type="caution">
    <text evidence="2">The sequence shown here is derived from an EMBL/GenBank/DDBJ whole genome shotgun (WGS) entry which is preliminary data.</text>
</comment>
<dbReference type="PROSITE" id="PS51257">
    <property type="entry name" value="PROKAR_LIPOPROTEIN"/>
    <property type="match status" value="1"/>
</dbReference>
<feature type="transmembrane region" description="Helical" evidence="1">
    <location>
        <begin position="82"/>
        <end position="101"/>
    </location>
</feature>
<proteinExistence type="predicted"/>
<name>A0A8B6DP45_MYTGA</name>
<gene>
    <name evidence="2" type="ORF">MGAL_10B072390</name>
</gene>
<dbReference type="AlphaFoldDB" id="A0A8B6DP45"/>
<feature type="transmembrane region" description="Helical" evidence="1">
    <location>
        <begin position="24"/>
        <end position="45"/>
    </location>
</feature>
<evidence type="ECO:0000313" key="2">
    <source>
        <dbReference type="EMBL" id="VDI21695.1"/>
    </source>
</evidence>
<keyword evidence="3" id="KW-1185">Reference proteome</keyword>
<organism evidence="2 3">
    <name type="scientific">Mytilus galloprovincialis</name>
    <name type="common">Mediterranean mussel</name>
    <dbReference type="NCBI Taxonomy" id="29158"/>
    <lineage>
        <taxon>Eukaryota</taxon>
        <taxon>Metazoa</taxon>
        <taxon>Spiralia</taxon>
        <taxon>Lophotrochozoa</taxon>
        <taxon>Mollusca</taxon>
        <taxon>Bivalvia</taxon>
        <taxon>Autobranchia</taxon>
        <taxon>Pteriomorphia</taxon>
        <taxon>Mytilida</taxon>
        <taxon>Mytiloidea</taxon>
        <taxon>Mytilidae</taxon>
        <taxon>Mytilinae</taxon>
        <taxon>Mytilus</taxon>
    </lineage>
</organism>
<evidence type="ECO:0000313" key="3">
    <source>
        <dbReference type="Proteomes" id="UP000596742"/>
    </source>
</evidence>
<keyword evidence="1" id="KW-1133">Transmembrane helix</keyword>
<dbReference type="Proteomes" id="UP000596742">
    <property type="component" value="Unassembled WGS sequence"/>
</dbReference>